<evidence type="ECO:0008006" key="3">
    <source>
        <dbReference type="Google" id="ProtNLM"/>
    </source>
</evidence>
<comment type="caution">
    <text evidence="1">The sequence shown here is derived from an EMBL/GenBank/DDBJ whole genome shotgun (WGS) entry which is preliminary data.</text>
</comment>
<protein>
    <recommendedName>
        <fullName evidence="3">Sarcosine oxidase subunit gamma</fullName>
    </recommendedName>
</protein>
<accession>A0ABP9L732</accession>
<proteinExistence type="predicted"/>
<sequence length="191" mass="20215">MTDLTPITALGGTVARSEDFGVLRLTEQPDLSLASLSLRKGQGVPSPFGLTLPGVGQSSQAGEYGAFWIGRDQWMIEAQGARDIAAMLKAEVPEASVTEQTDGFAAFEISSVGGAGPLEAVMRKLVNLDPQTFEPGAATRTTLEHIGVFLVRRAEDRLAVIGMRTYAGALWHALSTAARRIGAQTDGDLTE</sequence>
<reference evidence="2" key="1">
    <citation type="journal article" date="2019" name="Int. J. Syst. Evol. Microbiol.">
        <title>The Global Catalogue of Microorganisms (GCM) 10K type strain sequencing project: providing services to taxonomists for standard genome sequencing and annotation.</title>
        <authorList>
            <consortium name="The Broad Institute Genomics Platform"/>
            <consortium name="The Broad Institute Genome Sequencing Center for Infectious Disease"/>
            <person name="Wu L."/>
            <person name="Ma J."/>
        </authorList>
    </citation>
    <scope>NUCLEOTIDE SEQUENCE [LARGE SCALE GENOMIC DNA]</scope>
    <source>
        <strain evidence="2">JCM 18015</strain>
    </source>
</reference>
<dbReference type="InterPro" id="IPR027266">
    <property type="entry name" value="TrmE/GcvT-like"/>
</dbReference>
<evidence type="ECO:0000313" key="2">
    <source>
        <dbReference type="Proteomes" id="UP001499910"/>
    </source>
</evidence>
<dbReference type="Gene3D" id="3.30.1360.120">
    <property type="entry name" value="Probable tRNA modification gtpase trme, domain 1"/>
    <property type="match status" value="1"/>
</dbReference>
<name>A0ABP9L732_9RHOB</name>
<keyword evidence="2" id="KW-1185">Reference proteome</keyword>
<gene>
    <name evidence="1" type="ORF">GCM10023209_12830</name>
</gene>
<dbReference type="Proteomes" id="UP001499910">
    <property type="component" value="Unassembled WGS sequence"/>
</dbReference>
<organism evidence="1 2">
    <name type="scientific">[Roseibacterium] beibuensis</name>
    <dbReference type="NCBI Taxonomy" id="1193142"/>
    <lineage>
        <taxon>Bacteria</taxon>
        <taxon>Pseudomonadati</taxon>
        <taxon>Pseudomonadota</taxon>
        <taxon>Alphaproteobacteria</taxon>
        <taxon>Rhodobacterales</taxon>
        <taxon>Roseobacteraceae</taxon>
        <taxon>Roseicyclus</taxon>
    </lineage>
</organism>
<dbReference type="EMBL" id="BAABHW010000002">
    <property type="protein sequence ID" value="GAA5070259.1"/>
    <property type="molecule type" value="Genomic_DNA"/>
</dbReference>
<dbReference type="RefSeq" id="WP_259549866.1">
    <property type="nucleotide sequence ID" value="NZ_BAABHW010000002.1"/>
</dbReference>
<evidence type="ECO:0000313" key="1">
    <source>
        <dbReference type="EMBL" id="GAA5070259.1"/>
    </source>
</evidence>